<keyword evidence="1" id="KW-0732">Signal</keyword>
<name>A0ABU5GSB1_9GAMM</name>
<dbReference type="InterPro" id="IPR009649">
    <property type="entry name" value="TraU"/>
</dbReference>
<reference evidence="2 3" key="1">
    <citation type="submission" date="2023-12" db="EMBL/GenBank/DDBJ databases">
        <title>Denitrificimonas halotolerans sp. nov.,a novel species isolated from landfill leachate.</title>
        <authorList>
            <person name="Wang S."/>
        </authorList>
    </citation>
    <scope>NUCLEOTIDE SEQUENCE [LARGE SCALE GENOMIC DNA]</scope>
    <source>
        <strain evidence="2 3">JX-1</strain>
    </source>
</reference>
<comment type="caution">
    <text evidence="2">The sequence shown here is derived from an EMBL/GenBank/DDBJ whole genome shotgun (WGS) entry which is preliminary data.</text>
</comment>
<dbReference type="EMBL" id="JAXIVU010000002">
    <property type="protein sequence ID" value="MDY7218533.1"/>
    <property type="molecule type" value="Genomic_DNA"/>
</dbReference>
<evidence type="ECO:0000313" key="3">
    <source>
        <dbReference type="Proteomes" id="UP001294570"/>
    </source>
</evidence>
<dbReference type="NCBIfam" id="TIGR03756">
    <property type="entry name" value="conj_TIGR03756"/>
    <property type="match status" value="1"/>
</dbReference>
<accession>A0ABU5GSB1</accession>
<dbReference type="InterPro" id="IPR026331">
    <property type="entry name" value="PFL_4710"/>
</dbReference>
<gene>
    <name evidence="2" type="ORF">TOI97_02910</name>
</gene>
<feature type="signal peptide" evidence="1">
    <location>
        <begin position="1"/>
        <end position="20"/>
    </location>
</feature>
<organism evidence="2 3">
    <name type="scientific">Denitrificimonas halotolerans</name>
    <dbReference type="NCBI Taxonomy" id="3098930"/>
    <lineage>
        <taxon>Bacteria</taxon>
        <taxon>Pseudomonadati</taxon>
        <taxon>Pseudomonadota</taxon>
        <taxon>Gammaproteobacteria</taxon>
        <taxon>Pseudomonadales</taxon>
        <taxon>Pseudomonadaceae</taxon>
        <taxon>Denitrificimonas</taxon>
    </lineage>
</organism>
<proteinExistence type="predicted"/>
<dbReference type="Proteomes" id="UP001294570">
    <property type="component" value="Unassembled WGS sequence"/>
</dbReference>
<protein>
    <submittedName>
        <fullName evidence="2">TIGR03756 family integrating conjugative element protein</fullName>
    </submittedName>
</protein>
<keyword evidence="3" id="KW-1185">Reference proteome</keyword>
<evidence type="ECO:0000313" key="2">
    <source>
        <dbReference type="EMBL" id="MDY7218533.1"/>
    </source>
</evidence>
<dbReference type="Pfam" id="PF06834">
    <property type="entry name" value="TraU"/>
    <property type="match status" value="1"/>
</dbReference>
<feature type="chain" id="PRO_5046354560" evidence="1">
    <location>
        <begin position="21"/>
        <end position="304"/>
    </location>
</feature>
<sequence length="304" mass="33589">MLVFASAAITSTAFSTPAHAVNTAQIVAATANTQCMEWSVVGVCFWLKCYPCKVRTSMKVKHYIPEVVVSSYANTGANPWSEMSSLGSAKPGAEGGGNLITPNNKRDNLPRFKNADVIGHPADYVLSNMGDYICDSATTGFRPYYLSTLDVPGWRWGVTEMLYPQSIIPGRREIQKGMNGWGSVYPRQGFLVQGDDGKAGAVMAQRAADFVVRTGQPHVYKSIHARRKESRGWWPPGSYEDPLIEGSMKTHKWQQLHPSVSNSCEVWPTTGLVEQDEQGGYAYALWRPYRCCEPKGTFLYSIGQ</sequence>
<evidence type="ECO:0000256" key="1">
    <source>
        <dbReference type="SAM" id="SignalP"/>
    </source>
</evidence>